<dbReference type="VEuPathDB" id="FungiDB:EYZ11_010902"/>
<proteinExistence type="predicted"/>
<keyword evidence="3" id="KW-1185">Reference proteome</keyword>
<name>A0A4S3J6C7_9EURO</name>
<feature type="region of interest" description="Disordered" evidence="1">
    <location>
        <begin position="73"/>
        <end position="113"/>
    </location>
</feature>
<evidence type="ECO:0000256" key="1">
    <source>
        <dbReference type="SAM" id="MobiDB-lite"/>
    </source>
</evidence>
<dbReference type="AlphaFoldDB" id="A0A4S3J6C7"/>
<feature type="compositionally biased region" description="Basic and acidic residues" evidence="1">
    <location>
        <begin position="102"/>
        <end position="113"/>
    </location>
</feature>
<gene>
    <name evidence="2" type="ORF">EYZ11_010902</name>
</gene>
<dbReference type="EMBL" id="SOSA01000624">
    <property type="protein sequence ID" value="THC89657.1"/>
    <property type="molecule type" value="Genomic_DNA"/>
</dbReference>
<protein>
    <submittedName>
        <fullName evidence="2">Uncharacterized protein</fullName>
    </submittedName>
</protein>
<evidence type="ECO:0000313" key="3">
    <source>
        <dbReference type="Proteomes" id="UP000308092"/>
    </source>
</evidence>
<sequence>MVSPIYVPQDVVDFAYLDPTVLCSFTADTPKLGITLNFVVRVLHVASGIFGLLDFGMEKTRALILGRQLDPVPLQGIDDLKRGDEDERRPSQSQEEITNDVAIKHWPREGSNH</sequence>
<organism evidence="2 3">
    <name type="scientific">Aspergillus tanneri</name>
    <dbReference type="NCBI Taxonomy" id="1220188"/>
    <lineage>
        <taxon>Eukaryota</taxon>
        <taxon>Fungi</taxon>
        <taxon>Dikarya</taxon>
        <taxon>Ascomycota</taxon>
        <taxon>Pezizomycotina</taxon>
        <taxon>Eurotiomycetes</taxon>
        <taxon>Eurotiomycetidae</taxon>
        <taxon>Eurotiales</taxon>
        <taxon>Aspergillaceae</taxon>
        <taxon>Aspergillus</taxon>
        <taxon>Aspergillus subgen. Circumdati</taxon>
    </lineage>
</organism>
<accession>A0A4S3J6C7</accession>
<evidence type="ECO:0000313" key="2">
    <source>
        <dbReference type="EMBL" id="THC89657.1"/>
    </source>
</evidence>
<feature type="compositionally biased region" description="Basic and acidic residues" evidence="1">
    <location>
        <begin position="78"/>
        <end position="90"/>
    </location>
</feature>
<reference evidence="2 3" key="1">
    <citation type="submission" date="2019-03" db="EMBL/GenBank/DDBJ databases">
        <title>The genome sequence of a newly discovered highly antifungal drug resistant Aspergillus species, Aspergillus tanneri NIH 1004.</title>
        <authorList>
            <person name="Mounaud S."/>
            <person name="Singh I."/>
            <person name="Joardar V."/>
            <person name="Pakala S."/>
            <person name="Pakala S."/>
            <person name="Venepally P."/>
            <person name="Hoover J."/>
            <person name="Nierman W."/>
            <person name="Chung J."/>
            <person name="Losada L."/>
        </authorList>
    </citation>
    <scope>NUCLEOTIDE SEQUENCE [LARGE SCALE GENOMIC DNA]</scope>
    <source>
        <strain evidence="2 3">NIH1004</strain>
    </source>
</reference>
<dbReference type="Proteomes" id="UP000308092">
    <property type="component" value="Unassembled WGS sequence"/>
</dbReference>
<comment type="caution">
    <text evidence="2">The sequence shown here is derived from an EMBL/GenBank/DDBJ whole genome shotgun (WGS) entry which is preliminary data.</text>
</comment>